<dbReference type="FunFam" id="3.90.550.10:FF:000022">
    <property type="entry name" value="Histo-blood group ABO system transferase"/>
    <property type="match status" value="1"/>
</dbReference>
<evidence type="ECO:0000256" key="8">
    <source>
        <dbReference type="ARBA" id="ARBA00022989"/>
    </source>
</evidence>
<dbReference type="SUPFAM" id="SSF53448">
    <property type="entry name" value="Nucleotide-diphospho-sugar transferases"/>
    <property type="match status" value="1"/>
</dbReference>
<evidence type="ECO:0000313" key="14">
    <source>
        <dbReference type="RefSeq" id="XP_027278529.1"/>
    </source>
</evidence>
<evidence type="ECO:0000256" key="10">
    <source>
        <dbReference type="ARBA" id="ARBA00023180"/>
    </source>
</evidence>
<evidence type="ECO:0000256" key="11">
    <source>
        <dbReference type="PIRSR" id="PIRSR605076-1"/>
    </source>
</evidence>
<dbReference type="InterPro" id="IPR029044">
    <property type="entry name" value="Nucleotide-diphossugar_trans"/>
</dbReference>
<reference evidence="13" key="2">
    <citation type="journal article" date="2020" name="Biotechnol. Bioeng.">
        <title>Chromosome-scale scaffolds for the Chinese hamster reference genome assembly to facilitate the study of the CHO epigenome.</title>
        <authorList>
            <person name="Hilliard W."/>
            <person name="MacDonald M."/>
            <person name="Lee K.H."/>
        </authorList>
    </citation>
    <scope>NUCLEOTIDE SEQUENCE [LARGE SCALE GENOMIC DNA]</scope>
    <source>
        <strain evidence="13">17A/GY</strain>
    </source>
</reference>
<dbReference type="KEGG" id="cge:100761532"/>
<keyword evidence="9" id="KW-0472">Membrane</keyword>
<evidence type="ECO:0000256" key="12">
    <source>
        <dbReference type="PIRSR" id="PIRSR605076-2"/>
    </source>
</evidence>
<gene>
    <name evidence="14" type="primary">LOC100761532</name>
</gene>
<protein>
    <submittedName>
        <fullName evidence="14">Glycosyltransferase 6 domain-containing protein 1 isoform X2</fullName>
    </submittedName>
</protein>
<dbReference type="RefSeq" id="XP_027278529.1">
    <property type="nucleotide sequence ID" value="XM_027422728.2"/>
</dbReference>
<keyword evidence="7" id="KW-0735">Signal-anchor</keyword>
<dbReference type="GO" id="GO:0016758">
    <property type="term" value="F:hexosyltransferase activity"/>
    <property type="evidence" value="ECO:0007669"/>
    <property type="project" value="InterPro"/>
</dbReference>
<keyword evidence="10" id="KW-0325">Glycoprotein</keyword>
<dbReference type="OrthoDB" id="10013941at2759"/>
<keyword evidence="13" id="KW-1185">Reference proteome</keyword>
<dbReference type="Gene3D" id="3.90.550.10">
    <property type="entry name" value="Spore Coat Polysaccharide Biosynthesis Protein SpsA, Chain A"/>
    <property type="match status" value="1"/>
</dbReference>
<organism evidence="13 14">
    <name type="scientific">Cricetulus griseus</name>
    <name type="common">Chinese hamster</name>
    <name type="synonym">Cricetulus barabensis griseus</name>
    <dbReference type="NCBI Taxonomy" id="10029"/>
    <lineage>
        <taxon>Eukaryota</taxon>
        <taxon>Metazoa</taxon>
        <taxon>Chordata</taxon>
        <taxon>Craniata</taxon>
        <taxon>Vertebrata</taxon>
        <taxon>Euteleostomi</taxon>
        <taxon>Mammalia</taxon>
        <taxon>Eutheria</taxon>
        <taxon>Euarchontoglires</taxon>
        <taxon>Glires</taxon>
        <taxon>Rodentia</taxon>
        <taxon>Myomorpha</taxon>
        <taxon>Muroidea</taxon>
        <taxon>Cricetidae</taxon>
        <taxon>Cricetinae</taxon>
        <taxon>Cricetulus</taxon>
    </lineage>
</organism>
<feature type="binding site" evidence="12">
    <location>
        <position position="336"/>
    </location>
    <ligand>
        <name>an alpha-L-fucosyl-(1-&gt;2)-beta-D-galactosyl derivative</name>
        <dbReference type="ChEBI" id="CHEBI:140327"/>
    </ligand>
</feature>
<feature type="active site" description="Nucleophile" evidence="11">
    <location>
        <position position="336"/>
    </location>
</feature>
<accession>A0A9J7G814</accession>
<comment type="subcellular location">
    <subcellularLocation>
        <location evidence="2">Membrane</location>
        <topology evidence="2">Single-pass type II membrane protein</topology>
    </subcellularLocation>
</comment>
<dbReference type="Proteomes" id="UP001108280">
    <property type="component" value="Chromosome 6"/>
</dbReference>
<evidence type="ECO:0000256" key="7">
    <source>
        <dbReference type="ARBA" id="ARBA00022968"/>
    </source>
</evidence>
<reference evidence="13" key="1">
    <citation type="journal article" date="2018" name="Biotechnol. Bioeng.">
        <title>A reference genome of the Chinese hamster based on a hybrid assembly strategy.</title>
        <authorList>
            <person name="Rupp O."/>
            <person name="MacDonald M.L."/>
            <person name="Li S."/>
            <person name="Dhiman H."/>
            <person name="Polson S."/>
            <person name="Griep S."/>
            <person name="Heffner K."/>
            <person name="Hernandez I."/>
            <person name="Brinkrolf K."/>
            <person name="Jadhav V."/>
            <person name="Samoudi M."/>
            <person name="Hao H."/>
            <person name="Kingham B."/>
            <person name="Goesmann A."/>
            <person name="Betenbaugh M.J."/>
            <person name="Lewis N.E."/>
            <person name="Borth N."/>
            <person name="Lee K.H."/>
        </authorList>
    </citation>
    <scope>NUCLEOTIDE SEQUENCE [LARGE SCALE GENOMIC DNA]</scope>
    <source>
        <strain evidence="13">17A/GY</strain>
    </source>
</reference>
<dbReference type="PANTHER" id="PTHR10462">
    <property type="entry name" value="GLYCOSYLTRANSFERASE-RELATED"/>
    <property type="match status" value="1"/>
</dbReference>
<evidence type="ECO:0000256" key="2">
    <source>
        <dbReference type="ARBA" id="ARBA00004606"/>
    </source>
</evidence>
<evidence type="ECO:0000313" key="13">
    <source>
        <dbReference type="Proteomes" id="UP001108280"/>
    </source>
</evidence>
<reference evidence="14" key="3">
    <citation type="submission" date="2025-08" db="UniProtKB">
        <authorList>
            <consortium name="RefSeq"/>
        </authorList>
    </citation>
    <scope>IDENTIFICATION</scope>
    <source>
        <strain evidence="14">17A/GY</strain>
        <tissue evidence="14">Liver</tissue>
    </source>
</reference>
<evidence type="ECO:0000256" key="4">
    <source>
        <dbReference type="ARBA" id="ARBA00022676"/>
    </source>
</evidence>
<evidence type="ECO:0000256" key="5">
    <source>
        <dbReference type="ARBA" id="ARBA00022679"/>
    </source>
</evidence>
<comment type="cofactor">
    <cofactor evidence="1">
        <name>Mn(2+)</name>
        <dbReference type="ChEBI" id="CHEBI:29035"/>
    </cofactor>
</comment>
<dbReference type="AlphaFoldDB" id="A0A9J7G814"/>
<dbReference type="GO" id="GO:0031982">
    <property type="term" value="C:vesicle"/>
    <property type="evidence" value="ECO:0007669"/>
    <property type="project" value="TreeGrafter"/>
</dbReference>
<dbReference type="InterPro" id="IPR005076">
    <property type="entry name" value="Glyco_trans_6"/>
</dbReference>
<dbReference type="PANTHER" id="PTHR10462:SF27">
    <property type="entry name" value="GLYCOSYLTRANSFERASE 6 DOMAIN-CONTAINING PROTEIN 1-RELATED"/>
    <property type="match status" value="1"/>
</dbReference>
<keyword evidence="4" id="KW-0328">Glycosyltransferase</keyword>
<dbReference type="GeneID" id="100761532"/>
<feature type="binding site" evidence="12">
    <location>
        <begin position="155"/>
        <end position="157"/>
    </location>
    <ligand>
        <name>UDP-N-acetyl-alpha-D-galactosamine</name>
        <dbReference type="ChEBI" id="CHEBI:67138"/>
    </ligand>
</feature>
<evidence type="ECO:0000256" key="9">
    <source>
        <dbReference type="ARBA" id="ARBA00023136"/>
    </source>
</evidence>
<dbReference type="Pfam" id="PF03414">
    <property type="entry name" value="Glyco_transf_6"/>
    <property type="match status" value="1"/>
</dbReference>
<keyword evidence="6" id="KW-0812">Transmembrane</keyword>
<feature type="binding site" evidence="12">
    <location>
        <position position="268"/>
    </location>
    <ligand>
        <name>an alpha-L-fucosyl-(1-&gt;2)-beta-D-galactosyl derivative</name>
        <dbReference type="ChEBI" id="CHEBI:140327"/>
    </ligand>
</feature>
<dbReference type="GO" id="GO:0016020">
    <property type="term" value="C:membrane"/>
    <property type="evidence" value="ECO:0007669"/>
    <property type="project" value="UniProtKB-SubCell"/>
</dbReference>
<dbReference type="GO" id="GO:0005794">
    <property type="term" value="C:Golgi apparatus"/>
    <property type="evidence" value="ECO:0007669"/>
    <property type="project" value="TreeGrafter"/>
</dbReference>
<proteinExistence type="inferred from homology"/>
<feature type="binding site" evidence="12">
    <location>
        <position position="359"/>
    </location>
    <ligand>
        <name>an alpha-L-fucosyl-(1-&gt;2)-beta-D-galactosyl derivative</name>
        <dbReference type="ChEBI" id="CHEBI:140327"/>
    </ligand>
</feature>
<evidence type="ECO:0000256" key="3">
    <source>
        <dbReference type="ARBA" id="ARBA00010413"/>
    </source>
</evidence>
<evidence type="ECO:0000256" key="6">
    <source>
        <dbReference type="ARBA" id="ARBA00022692"/>
    </source>
</evidence>
<evidence type="ECO:0000256" key="1">
    <source>
        <dbReference type="ARBA" id="ARBA00001936"/>
    </source>
</evidence>
<keyword evidence="5" id="KW-0808">Transferase</keyword>
<comment type="similarity">
    <text evidence="3">Belongs to the glycosyltransferase 6 family.</text>
</comment>
<sequence length="381" mass="44508">MCPHPGRRLLWEVVVRRVLEMSAQLYRCVTGLRLPLPPGTGQLVLFQNRRHQLLPQPQTVPLELYHCPVPKPLKAKAGQRGQGKSQGAETALCGLSGGLQEEELQLSDWFNPRRRVEVITTTNWLAPVVWEGTFDREVLEKYYRKWNISVGLAVFAVGRITDQYLDPFLQSASKFFMPGYSVIFYIMVDRHMQLPKMNYNPLHSFQIHIIGEERWWNNLDLMRMKLLAEHIHEHIRYEVDYLFSMSANLVFQNEFGVETLSTSVAQLHAWWYFRKTNDLPYERRPMSAAYIPFGLGDFYYSGAIIGGVPFHVLDLTQEYLKAVVLDAENGLNSTYEKYLNKYFYLNKPTKILSPEYCWDSTFKTPRQVWYMKIAQYPMDSL</sequence>
<keyword evidence="8" id="KW-1133">Transmembrane helix</keyword>
<dbReference type="GO" id="GO:0005975">
    <property type="term" value="P:carbohydrate metabolic process"/>
    <property type="evidence" value="ECO:0007669"/>
    <property type="project" value="InterPro"/>
</dbReference>
<name>A0A9J7G814_CRIGR</name>